<comment type="caution">
    <text evidence="2">The sequence shown here is derived from an EMBL/GenBank/DDBJ whole genome shotgun (WGS) entry which is preliminary data.</text>
</comment>
<dbReference type="AlphaFoldDB" id="A0A7Y4IS75"/>
<dbReference type="Pfam" id="PF06961">
    <property type="entry name" value="DUF1294"/>
    <property type="match status" value="1"/>
</dbReference>
<evidence type="ECO:0000313" key="3">
    <source>
        <dbReference type="Proteomes" id="UP000533080"/>
    </source>
</evidence>
<feature type="transmembrane region" description="Helical" evidence="1">
    <location>
        <begin position="14"/>
        <end position="32"/>
    </location>
</feature>
<dbReference type="Proteomes" id="UP000533080">
    <property type="component" value="Unassembled WGS sequence"/>
</dbReference>
<feature type="transmembrane region" description="Helical" evidence="1">
    <location>
        <begin position="80"/>
        <end position="100"/>
    </location>
</feature>
<keyword evidence="1" id="KW-0472">Membrane</keyword>
<dbReference type="InterPro" id="IPR010718">
    <property type="entry name" value="DUF1294"/>
</dbReference>
<name>A0A7Y4IS75_MYXXA</name>
<dbReference type="GO" id="GO:0003676">
    <property type="term" value="F:nucleic acid binding"/>
    <property type="evidence" value="ECO:0007669"/>
    <property type="project" value="InterPro"/>
</dbReference>
<feature type="transmembrane region" description="Helical" evidence="1">
    <location>
        <begin position="48"/>
        <end position="68"/>
    </location>
</feature>
<evidence type="ECO:0000256" key="1">
    <source>
        <dbReference type="SAM" id="Phobius"/>
    </source>
</evidence>
<dbReference type="EMBL" id="JABFNT010000372">
    <property type="protein sequence ID" value="NOJ84020.1"/>
    <property type="molecule type" value="Genomic_DNA"/>
</dbReference>
<evidence type="ECO:0000313" key="2">
    <source>
        <dbReference type="EMBL" id="NOJ84020.1"/>
    </source>
</evidence>
<protein>
    <submittedName>
        <fullName evidence="2">DUF1294 domain-containing protein</fullName>
    </submittedName>
</protein>
<sequence length="107" mass="12003">MLLAGFGLGHPPRWMPWLYLGASVVTFLAYAIDKPAARRGAWRIAERALHWLALMGGWPGALVAQQVLRHKSTKAEFRTVFWATVVLNLAGFCFLASPYARVFGQRF</sequence>
<reference evidence="2 3" key="1">
    <citation type="submission" date="2020-05" db="EMBL/GenBank/DDBJ databases">
        <authorList>
            <person name="Whitworth D."/>
        </authorList>
    </citation>
    <scope>NUCLEOTIDE SEQUENCE [LARGE SCALE GENOMIC DNA]</scope>
    <source>
        <strain evidence="2 3">AM005</strain>
    </source>
</reference>
<keyword evidence="1" id="KW-0812">Transmembrane</keyword>
<accession>A0A7Y4IS75</accession>
<gene>
    <name evidence="2" type="ORF">HNV28_37930</name>
</gene>
<dbReference type="InterPro" id="IPR012156">
    <property type="entry name" value="Cold_shock_CspA"/>
</dbReference>
<dbReference type="PIRSF" id="PIRSF002599">
    <property type="entry name" value="Cold_shock_A"/>
    <property type="match status" value="1"/>
</dbReference>
<proteinExistence type="predicted"/>
<organism evidence="2 3">
    <name type="scientific">Myxococcus xanthus</name>
    <dbReference type="NCBI Taxonomy" id="34"/>
    <lineage>
        <taxon>Bacteria</taxon>
        <taxon>Pseudomonadati</taxon>
        <taxon>Myxococcota</taxon>
        <taxon>Myxococcia</taxon>
        <taxon>Myxococcales</taxon>
        <taxon>Cystobacterineae</taxon>
        <taxon>Myxococcaceae</taxon>
        <taxon>Myxococcus</taxon>
    </lineage>
</organism>
<keyword evidence="1" id="KW-1133">Transmembrane helix</keyword>